<feature type="region of interest" description="Disordered" evidence="3">
    <location>
        <begin position="240"/>
        <end position="310"/>
    </location>
</feature>
<evidence type="ECO:0000256" key="3">
    <source>
        <dbReference type="SAM" id="MobiDB-lite"/>
    </source>
</evidence>
<keyword evidence="7" id="KW-1185">Reference proteome</keyword>
<evidence type="ECO:0000259" key="4">
    <source>
        <dbReference type="PROSITE" id="PS50011"/>
    </source>
</evidence>
<dbReference type="Pfam" id="PF00069">
    <property type="entry name" value="Pkinase"/>
    <property type="match status" value="1"/>
</dbReference>
<feature type="compositionally biased region" description="Low complexity" evidence="3">
    <location>
        <begin position="260"/>
        <end position="271"/>
    </location>
</feature>
<gene>
    <name evidence="6" type="primary">Aste57867_9479</name>
    <name evidence="5" type="ORF">As57867_009442</name>
    <name evidence="6" type="ORF">ASTE57867_9479</name>
</gene>
<reference evidence="5" key="2">
    <citation type="submission" date="2019-06" db="EMBL/GenBank/DDBJ databases">
        <title>Genomics analysis of Aphanomyces spp. identifies a new class of oomycete effector associated with host adaptation.</title>
        <authorList>
            <person name="Gaulin E."/>
        </authorList>
    </citation>
    <scope>NUCLEOTIDE SEQUENCE</scope>
    <source>
        <strain evidence="5">CBS 578.67</strain>
    </source>
</reference>
<dbReference type="PROSITE" id="PS50011">
    <property type="entry name" value="PROTEIN_KINASE_DOM"/>
    <property type="match status" value="1"/>
</dbReference>
<dbReference type="EMBL" id="CAADRA010005164">
    <property type="protein sequence ID" value="VFT86358.1"/>
    <property type="molecule type" value="Genomic_DNA"/>
</dbReference>
<keyword evidence="2" id="KW-0067">ATP-binding</keyword>
<name>A0A485KMW4_9STRA</name>
<dbReference type="PROSITE" id="PS00108">
    <property type="entry name" value="PROTEIN_KINASE_ST"/>
    <property type="match status" value="1"/>
</dbReference>
<accession>A0A485KMW4</accession>
<dbReference type="EMBL" id="VJMH01005143">
    <property type="protein sequence ID" value="KAF0699999.1"/>
    <property type="molecule type" value="Genomic_DNA"/>
</dbReference>
<feature type="compositionally biased region" description="Polar residues" evidence="3">
    <location>
        <begin position="295"/>
        <end position="310"/>
    </location>
</feature>
<dbReference type="FunFam" id="1.10.510.10:FF:000571">
    <property type="entry name" value="Maternal embryonic leucine zipper kinase"/>
    <property type="match status" value="1"/>
</dbReference>
<dbReference type="GO" id="GO:0004672">
    <property type="term" value="F:protein kinase activity"/>
    <property type="evidence" value="ECO:0007669"/>
    <property type="project" value="InterPro"/>
</dbReference>
<reference evidence="6 7" key="1">
    <citation type="submission" date="2019-03" db="EMBL/GenBank/DDBJ databases">
        <authorList>
            <person name="Gaulin E."/>
            <person name="Dumas B."/>
        </authorList>
    </citation>
    <scope>NUCLEOTIDE SEQUENCE [LARGE SCALE GENOMIC DNA]</scope>
    <source>
        <strain evidence="6">CBS 568.67</strain>
    </source>
</reference>
<dbReference type="InterPro" id="IPR000719">
    <property type="entry name" value="Prot_kinase_dom"/>
</dbReference>
<dbReference type="AlphaFoldDB" id="A0A485KMW4"/>
<organism evidence="6 7">
    <name type="scientific">Aphanomyces stellatus</name>
    <dbReference type="NCBI Taxonomy" id="120398"/>
    <lineage>
        <taxon>Eukaryota</taxon>
        <taxon>Sar</taxon>
        <taxon>Stramenopiles</taxon>
        <taxon>Oomycota</taxon>
        <taxon>Saprolegniomycetes</taxon>
        <taxon>Saprolegniales</taxon>
        <taxon>Verrucalvaceae</taxon>
        <taxon>Aphanomyces</taxon>
    </lineage>
</organism>
<evidence type="ECO:0000256" key="1">
    <source>
        <dbReference type="ARBA" id="ARBA00022741"/>
    </source>
</evidence>
<evidence type="ECO:0000313" key="5">
    <source>
        <dbReference type="EMBL" id="KAF0699999.1"/>
    </source>
</evidence>
<evidence type="ECO:0000313" key="7">
    <source>
        <dbReference type="Proteomes" id="UP000332933"/>
    </source>
</evidence>
<evidence type="ECO:0000313" key="6">
    <source>
        <dbReference type="EMBL" id="VFT86358.1"/>
    </source>
</evidence>
<evidence type="ECO:0000256" key="2">
    <source>
        <dbReference type="ARBA" id="ARBA00022840"/>
    </source>
</evidence>
<dbReference type="SUPFAM" id="SSF56112">
    <property type="entry name" value="Protein kinase-like (PK-like)"/>
    <property type="match status" value="1"/>
</dbReference>
<dbReference type="OrthoDB" id="419455at2759"/>
<keyword evidence="1" id="KW-0547">Nucleotide-binding</keyword>
<dbReference type="Proteomes" id="UP000332933">
    <property type="component" value="Unassembled WGS sequence"/>
</dbReference>
<protein>
    <submittedName>
        <fullName evidence="6">Aste57867_9479 protein</fullName>
    </submittedName>
</protein>
<dbReference type="CDD" id="cd05117">
    <property type="entry name" value="STKc_CAMK"/>
    <property type="match status" value="1"/>
</dbReference>
<sequence>MSRKTVFVEMAVRDHRGTKRLTVVKSSEPLRLQLSGHTSATDVIEHFHTKKLASTYMPFISRGQLLARVQDSGRKHYRPVLDLDQVKDMDTLIYHPCSEMQALLDREKCNTPAGIVKPPREMTHTPTKTLKRKDRTLSEDRLRAFMQLSSSSGAYMDPTESSRGSADDLSDDDLIDSHGQLMKPKLAKSSSKIKDVHKSKVDMLSRDFAQLDLPADVCSDDDGTSSVDIDTPDIFMSCHPRRNHAPPSLADDNEDIFLTSSSRPSIGSPSSFLPDSSRGGSPSCLLSGPRKSRPSIDTTRTSRPSSDFSMSDMTLDSFDENLCYYSAFSYRDSLRDSVTVRADFDAVYQLGRQLGKGSLATVYEAAPRGHPERKVAVKIIEKLDVHEPRFLFREIEIMSNLNHAGIVQLFELYESADYLYLVLELCGRELFDFIDERGPLTEAQAHTLIGKLLRTVSYLHDQAIVHRDIKPENILLVHDSIADIKLSDFGIARRLHSGSRDTIEEDAAYDTVTPRERYVRAHTQCGTRDYIAPEVMSGKGYGVEADMWSVGVVLFVILSGYAPSFTHDMQLVFTDECWTGVSEGAKDLIRNLLVRNPESRMTAAQALQHPWLQSTC</sequence>
<feature type="domain" description="Protein kinase" evidence="4">
    <location>
        <begin position="348"/>
        <end position="612"/>
    </location>
</feature>
<dbReference type="InterPro" id="IPR008271">
    <property type="entry name" value="Ser/Thr_kinase_AS"/>
</dbReference>
<dbReference type="PANTHER" id="PTHR24347">
    <property type="entry name" value="SERINE/THREONINE-PROTEIN KINASE"/>
    <property type="match status" value="1"/>
</dbReference>
<dbReference type="GO" id="GO:0005524">
    <property type="term" value="F:ATP binding"/>
    <property type="evidence" value="ECO:0007669"/>
    <property type="project" value="UniProtKB-KW"/>
</dbReference>
<dbReference type="SMART" id="SM00220">
    <property type="entry name" value="S_TKc"/>
    <property type="match status" value="1"/>
</dbReference>
<dbReference type="Gene3D" id="1.10.510.10">
    <property type="entry name" value="Transferase(Phosphotransferase) domain 1"/>
    <property type="match status" value="1"/>
</dbReference>
<proteinExistence type="predicted"/>
<dbReference type="InterPro" id="IPR011009">
    <property type="entry name" value="Kinase-like_dom_sf"/>
</dbReference>